<dbReference type="GO" id="GO:0016209">
    <property type="term" value="F:antioxidant activity"/>
    <property type="evidence" value="ECO:0007669"/>
    <property type="project" value="InterPro"/>
</dbReference>
<gene>
    <name evidence="7" type="ORF">SAMN05421877_10749</name>
</gene>
<dbReference type="PANTHER" id="PTHR42852">
    <property type="entry name" value="THIOL:DISULFIDE INTERCHANGE PROTEIN DSBE"/>
    <property type="match status" value="1"/>
</dbReference>
<dbReference type="SUPFAM" id="SSF52833">
    <property type="entry name" value="Thioredoxin-like"/>
    <property type="match status" value="1"/>
</dbReference>
<dbReference type="CDD" id="cd02966">
    <property type="entry name" value="TlpA_like_family"/>
    <property type="match status" value="1"/>
</dbReference>
<dbReference type="InterPro" id="IPR025380">
    <property type="entry name" value="DUF4369"/>
</dbReference>
<dbReference type="InterPro" id="IPR050553">
    <property type="entry name" value="Thioredoxin_ResA/DsbE_sf"/>
</dbReference>
<sequence>MKKAIVGVLAAIPSLLFAQEDFSIKGSLKNVDAPAKVFMMYAENGERHIDSAMVQKGAFAFNGIVAEPTQAQLIMSPEGKSLQELASPGKTIDMTMLYLAKGVIQVQGDNLASANISGNEINKDFAGYKTAIKSFADQFAVLEKEFQSATPEQQQDEEFINSLQSRAEKLFAEQARINEDYVKQNPNSYVSLGLLSELVNAENVNSVAVPAYGKMSAALKNTAQGKRLGEKIEKLKAVAIGSVAPEIALPDTSGNVVKLSSLRGKYVLIDFWASWCGPCRQENPNVVAAFNKYKDKNFTIFGVSLDRENGKEDWMKAIKDDKLEQWTQVSDLKFWQSPVVALYGIEGIPQNFLLDPEGKIIATNLRGEALEAKLAEVIK</sequence>
<feature type="domain" description="Thioredoxin" evidence="6">
    <location>
        <begin position="238"/>
        <end position="379"/>
    </location>
</feature>
<dbReference type="GO" id="GO:0017004">
    <property type="term" value="P:cytochrome complex assembly"/>
    <property type="evidence" value="ECO:0007669"/>
    <property type="project" value="UniProtKB-KW"/>
</dbReference>
<keyword evidence="3" id="KW-1015">Disulfide bond</keyword>
<dbReference type="PROSITE" id="PS00194">
    <property type="entry name" value="THIOREDOXIN_1"/>
    <property type="match status" value="1"/>
</dbReference>
<dbReference type="Gene3D" id="3.40.30.10">
    <property type="entry name" value="Glutaredoxin"/>
    <property type="match status" value="1"/>
</dbReference>
<name>A0A1H5ZLR0_9SPHI</name>
<dbReference type="RefSeq" id="WP_103906498.1">
    <property type="nucleotide sequence ID" value="NZ_CP049246.1"/>
</dbReference>
<dbReference type="OrthoDB" id="750178at2"/>
<evidence type="ECO:0000259" key="6">
    <source>
        <dbReference type="PROSITE" id="PS51352"/>
    </source>
</evidence>
<dbReference type="InterPro" id="IPR017937">
    <property type="entry name" value="Thioredoxin_CS"/>
</dbReference>
<dbReference type="Proteomes" id="UP000236731">
    <property type="component" value="Unassembled WGS sequence"/>
</dbReference>
<comment type="subcellular location">
    <subcellularLocation>
        <location evidence="1">Cell envelope</location>
    </subcellularLocation>
</comment>
<dbReference type="InterPro" id="IPR013766">
    <property type="entry name" value="Thioredoxin_domain"/>
</dbReference>
<dbReference type="Pfam" id="PF14289">
    <property type="entry name" value="DUF4369"/>
    <property type="match status" value="1"/>
</dbReference>
<organism evidence="7 8">
    <name type="scientific">Sphingobacterium lactis</name>
    <dbReference type="NCBI Taxonomy" id="797291"/>
    <lineage>
        <taxon>Bacteria</taxon>
        <taxon>Pseudomonadati</taxon>
        <taxon>Bacteroidota</taxon>
        <taxon>Sphingobacteriia</taxon>
        <taxon>Sphingobacteriales</taxon>
        <taxon>Sphingobacteriaceae</taxon>
        <taxon>Sphingobacterium</taxon>
    </lineage>
</organism>
<evidence type="ECO:0000256" key="3">
    <source>
        <dbReference type="ARBA" id="ARBA00023157"/>
    </source>
</evidence>
<evidence type="ECO:0000313" key="8">
    <source>
        <dbReference type="Proteomes" id="UP000236731"/>
    </source>
</evidence>
<dbReference type="GO" id="GO:0016491">
    <property type="term" value="F:oxidoreductase activity"/>
    <property type="evidence" value="ECO:0007669"/>
    <property type="project" value="InterPro"/>
</dbReference>
<dbReference type="Pfam" id="PF00578">
    <property type="entry name" value="AhpC-TSA"/>
    <property type="match status" value="1"/>
</dbReference>
<dbReference type="InterPro" id="IPR036249">
    <property type="entry name" value="Thioredoxin-like_sf"/>
</dbReference>
<dbReference type="AlphaFoldDB" id="A0A1H5ZLR0"/>
<dbReference type="GO" id="GO:0030313">
    <property type="term" value="C:cell envelope"/>
    <property type="evidence" value="ECO:0007669"/>
    <property type="project" value="UniProtKB-SubCell"/>
</dbReference>
<evidence type="ECO:0000256" key="2">
    <source>
        <dbReference type="ARBA" id="ARBA00022748"/>
    </source>
</evidence>
<keyword evidence="4" id="KW-0676">Redox-active center</keyword>
<keyword evidence="5" id="KW-0732">Signal</keyword>
<protein>
    <submittedName>
        <fullName evidence="7">Peroxiredoxin</fullName>
    </submittedName>
</protein>
<evidence type="ECO:0000256" key="4">
    <source>
        <dbReference type="ARBA" id="ARBA00023284"/>
    </source>
</evidence>
<proteinExistence type="predicted"/>
<dbReference type="InterPro" id="IPR000866">
    <property type="entry name" value="AhpC/TSA"/>
</dbReference>
<keyword evidence="8" id="KW-1185">Reference proteome</keyword>
<reference evidence="8" key="1">
    <citation type="submission" date="2016-10" db="EMBL/GenBank/DDBJ databases">
        <authorList>
            <person name="Varghese N."/>
            <person name="Submissions S."/>
        </authorList>
    </citation>
    <scope>NUCLEOTIDE SEQUENCE [LARGE SCALE GENOMIC DNA]</scope>
    <source>
        <strain evidence="8">DSM 22361</strain>
    </source>
</reference>
<dbReference type="PANTHER" id="PTHR42852:SF6">
    <property type="entry name" value="THIOL:DISULFIDE INTERCHANGE PROTEIN DSBE"/>
    <property type="match status" value="1"/>
</dbReference>
<accession>A0A1H5ZLR0</accession>
<feature type="signal peptide" evidence="5">
    <location>
        <begin position="1"/>
        <end position="18"/>
    </location>
</feature>
<evidence type="ECO:0000256" key="5">
    <source>
        <dbReference type="SAM" id="SignalP"/>
    </source>
</evidence>
<dbReference type="EMBL" id="FNUT01000007">
    <property type="protein sequence ID" value="SEG36705.1"/>
    <property type="molecule type" value="Genomic_DNA"/>
</dbReference>
<keyword evidence="2" id="KW-0201">Cytochrome c-type biogenesis</keyword>
<evidence type="ECO:0000313" key="7">
    <source>
        <dbReference type="EMBL" id="SEG36705.1"/>
    </source>
</evidence>
<dbReference type="PROSITE" id="PS51352">
    <property type="entry name" value="THIOREDOXIN_2"/>
    <property type="match status" value="1"/>
</dbReference>
<evidence type="ECO:0000256" key="1">
    <source>
        <dbReference type="ARBA" id="ARBA00004196"/>
    </source>
</evidence>
<feature type="chain" id="PRO_5009291715" evidence="5">
    <location>
        <begin position="19"/>
        <end position="379"/>
    </location>
</feature>